<dbReference type="PRINTS" id="PR00463">
    <property type="entry name" value="EP450I"/>
</dbReference>
<comment type="caution">
    <text evidence="7">The sequence shown here is derived from an EMBL/GenBank/DDBJ whole genome shotgun (WGS) entry which is preliminary data.</text>
</comment>
<evidence type="ECO:0000313" key="8">
    <source>
        <dbReference type="Proteomes" id="UP000717696"/>
    </source>
</evidence>
<keyword evidence="6" id="KW-0503">Monooxygenase</keyword>
<sequence length="504" mass="57981">MGLPHLLLGLIEVIAFRFLLTFLIRHRFSSLWNVPGPFLARYTDWWYFWRLRQGQFEEDNLTLHKQYGPVVRYGSRRYNINDPASSKIIYGLGKTSPKSSWYSTWVAPGEISLFSDQDVNLHLHHRRLFQNTYSLTAVSFYEQYVNDCVDIFCQRLSELSQPGLPINMGHWFQCYAFDVIGLITYGERLGFLDHGKDVGSVIHALEDFMSYAAPMGIFSSLHRLIFPLRNYFTGSRGSGRAYVISFTQDRITEHTAKLKAIGSKSDATTTVPFLIKFLKRSQESPRTFTSTHVTMGCTANMVAGSDTAAITLSAILYHLLKNPKCLRTLQQEIDQFYEEGKLSDKPTFQESQKMPYLQAVIKEALRIHPASGLPLERVVPKGGAMISGYFFPEDTVVGINIWVEHRNQSIYGPEADIFKPERWLTQDDQLSVMNRHWMPFGLGSRTCLGRHISMLEISKLIPRIIRDFNFELGAELEPIGARWNTFNYWFVKPKDFYVKVTSRN</sequence>
<evidence type="ECO:0000256" key="1">
    <source>
        <dbReference type="ARBA" id="ARBA00001971"/>
    </source>
</evidence>
<dbReference type="GO" id="GO:0020037">
    <property type="term" value="F:heme binding"/>
    <property type="evidence" value="ECO:0007669"/>
    <property type="project" value="InterPro"/>
</dbReference>
<evidence type="ECO:0000256" key="2">
    <source>
        <dbReference type="ARBA" id="ARBA00022617"/>
    </source>
</evidence>
<dbReference type="Proteomes" id="UP000717696">
    <property type="component" value="Unassembled WGS sequence"/>
</dbReference>
<dbReference type="GO" id="GO:0016705">
    <property type="term" value="F:oxidoreductase activity, acting on paired donors, with incorporation or reduction of molecular oxygen"/>
    <property type="evidence" value="ECO:0007669"/>
    <property type="project" value="InterPro"/>
</dbReference>
<dbReference type="InterPro" id="IPR050121">
    <property type="entry name" value="Cytochrome_P450_monoxygenase"/>
</dbReference>
<dbReference type="CDD" id="cd11060">
    <property type="entry name" value="CYP57A1-like"/>
    <property type="match status" value="1"/>
</dbReference>
<comment type="cofactor">
    <cofactor evidence="1 5">
        <name>heme</name>
        <dbReference type="ChEBI" id="CHEBI:30413"/>
    </cofactor>
</comment>
<proteinExistence type="inferred from homology"/>
<name>A0A9P9JD00_9HYPO</name>
<comment type="similarity">
    <text evidence="6">Belongs to the cytochrome P450 family.</text>
</comment>
<feature type="binding site" description="axial binding residue" evidence="5">
    <location>
        <position position="447"/>
    </location>
    <ligand>
        <name>heme</name>
        <dbReference type="ChEBI" id="CHEBI:30413"/>
    </ligand>
    <ligandPart>
        <name>Fe</name>
        <dbReference type="ChEBI" id="CHEBI:18248"/>
    </ligandPart>
</feature>
<keyword evidence="2 5" id="KW-0349">Heme</keyword>
<gene>
    <name evidence="7" type="ORF">B0J13DRAFT_632634</name>
</gene>
<dbReference type="GO" id="GO:0004497">
    <property type="term" value="F:monooxygenase activity"/>
    <property type="evidence" value="ECO:0007669"/>
    <property type="project" value="UniProtKB-KW"/>
</dbReference>
<dbReference type="PRINTS" id="PR00385">
    <property type="entry name" value="P450"/>
</dbReference>
<dbReference type="Gene3D" id="1.10.630.10">
    <property type="entry name" value="Cytochrome P450"/>
    <property type="match status" value="1"/>
</dbReference>
<dbReference type="InterPro" id="IPR001128">
    <property type="entry name" value="Cyt_P450"/>
</dbReference>
<dbReference type="Pfam" id="PF00067">
    <property type="entry name" value="p450"/>
    <property type="match status" value="1"/>
</dbReference>
<dbReference type="PROSITE" id="PS00086">
    <property type="entry name" value="CYTOCHROME_P450"/>
    <property type="match status" value="1"/>
</dbReference>
<organism evidence="7 8">
    <name type="scientific">Dactylonectria estremocensis</name>
    <dbReference type="NCBI Taxonomy" id="1079267"/>
    <lineage>
        <taxon>Eukaryota</taxon>
        <taxon>Fungi</taxon>
        <taxon>Dikarya</taxon>
        <taxon>Ascomycota</taxon>
        <taxon>Pezizomycotina</taxon>
        <taxon>Sordariomycetes</taxon>
        <taxon>Hypocreomycetidae</taxon>
        <taxon>Hypocreales</taxon>
        <taxon>Nectriaceae</taxon>
        <taxon>Dactylonectria</taxon>
    </lineage>
</organism>
<reference evidence="7" key="1">
    <citation type="journal article" date="2021" name="Nat. Commun.">
        <title>Genetic determinants of endophytism in the Arabidopsis root mycobiome.</title>
        <authorList>
            <person name="Mesny F."/>
            <person name="Miyauchi S."/>
            <person name="Thiergart T."/>
            <person name="Pickel B."/>
            <person name="Atanasova L."/>
            <person name="Karlsson M."/>
            <person name="Huettel B."/>
            <person name="Barry K.W."/>
            <person name="Haridas S."/>
            <person name="Chen C."/>
            <person name="Bauer D."/>
            <person name="Andreopoulos W."/>
            <person name="Pangilinan J."/>
            <person name="LaButti K."/>
            <person name="Riley R."/>
            <person name="Lipzen A."/>
            <person name="Clum A."/>
            <person name="Drula E."/>
            <person name="Henrissat B."/>
            <person name="Kohler A."/>
            <person name="Grigoriev I.V."/>
            <person name="Martin F.M."/>
            <person name="Hacquard S."/>
        </authorList>
    </citation>
    <scope>NUCLEOTIDE SEQUENCE</scope>
    <source>
        <strain evidence="7">MPI-CAGE-AT-0021</strain>
    </source>
</reference>
<dbReference type="AlphaFoldDB" id="A0A9P9JD00"/>
<dbReference type="FunFam" id="1.10.630.10:FF:000050">
    <property type="entry name" value="Cytochrome P450 monooxygenase"/>
    <property type="match status" value="1"/>
</dbReference>
<dbReference type="GO" id="GO:0005506">
    <property type="term" value="F:iron ion binding"/>
    <property type="evidence" value="ECO:0007669"/>
    <property type="project" value="InterPro"/>
</dbReference>
<dbReference type="EMBL" id="JAGMUU010000001">
    <property type="protein sequence ID" value="KAH7161934.1"/>
    <property type="molecule type" value="Genomic_DNA"/>
</dbReference>
<evidence type="ECO:0000256" key="4">
    <source>
        <dbReference type="ARBA" id="ARBA00023004"/>
    </source>
</evidence>
<dbReference type="PANTHER" id="PTHR24305">
    <property type="entry name" value="CYTOCHROME P450"/>
    <property type="match status" value="1"/>
</dbReference>
<evidence type="ECO:0000256" key="3">
    <source>
        <dbReference type="ARBA" id="ARBA00022723"/>
    </source>
</evidence>
<dbReference type="PANTHER" id="PTHR24305:SF190">
    <property type="entry name" value="P450, PUTATIVE (EUROFUNG)-RELATED"/>
    <property type="match status" value="1"/>
</dbReference>
<keyword evidence="6" id="KW-0560">Oxidoreductase</keyword>
<evidence type="ECO:0000256" key="5">
    <source>
        <dbReference type="PIRSR" id="PIRSR602401-1"/>
    </source>
</evidence>
<keyword evidence="8" id="KW-1185">Reference proteome</keyword>
<dbReference type="InterPro" id="IPR036396">
    <property type="entry name" value="Cyt_P450_sf"/>
</dbReference>
<dbReference type="InterPro" id="IPR002401">
    <property type="entry name" value="Cyt_P450_E_grp-I"/>
</dbReference>
<evidence type="ECO:0000256" key="6">
    <source>
        <dbReference type="RuleBase" id="RU000461"/>
    </source>
</evidence>
<keyword evidence="3 5" id="KW-0479">Metal-binding</keyword>
<evidence type="ECO:0000313" key="7">
    <source>
        <dbReference type="EMBL" id="KAH7161934.1"/>
    </source>
</evidence>
<accession>A0A9P9JD00</accession>
<protein>
    <submittedName>
        <fullName evidence="7">Cytochrome P450</fullName>
    </submittedName>
</protein>
<keyword evidence="4 5" id="KW-0408">Iron</keyword>
<dbReference type="SUPFAM" id="SSF48264">
    <property type="entry name" value="Cytochrome P450"/>
    <property type="match status" value="1"/>
</dbReference>
<dbReference type="InterPro" id="IPR017972">
    <property type="entry name" value="Cyt_P450_CS"/>
</dbReference>
<dbReference type="OrthoDB" id="3934656at2759"/>